<dbReference type="InterPro" id="IPR008042">
    <property type="entry name" value="Retrotrans_Pao"/>
</dbReference>
<organism evidence="2 3">
    <name type="scientific">Heligmosomoides polygyrus</name>
    <name type="common">Parasitic roundworm</name>
    <dbReference type="NCBI Taxonomy" id="6339"/>
    <lineage>
        <taxon>Eukaryota</taxon>
        <taxon>Metazoa</taxon>
        <taxon>Ecdysozoa</taxon>
        <taxon>Nematoda</taxon>
        <taxon>Chromadorea</taxon>
        <taxon>Rhabditida</taxon>
        <taxon>Rhabditina</taxon>
        <taxon>Rhabditomorpha</taxon>
        <taxon>Strongyloidea</taxon>
        <taxon>Heligmosomidae</taxon>
        <taxon>Heligmosomoides</taxon>
    </lineage>
</organism>
<dbReference type="WBParaSite" id="HPBE_0001878001-mRNA-1">
    <property type="protein sequence ID" value="HPBE_0001878001-mRNA-1"/>
    <property type="gene ID" value="HPBE_0001878001"/>
</dbReference>
<evidence type="ECO:0000313" key="3">
    <source>
        <dbReference type="WBParaSite" id="HPBE_0001878001-mRNA-1"/>
    </source>
</evidence>
<name>A0A183G9Y3_HELPZ</name>
<evidence type="ECO:0000313" key="1">
    <source>
        <dbReference type="EMBL" id="VDP12873.1"/>
    </source>
</evidence>
<gene>
    <name evidence="1" type="ORF">HPBE_LOCUS18779</name>
</gene>
<dbReference type="Pfam" id="PF05380">
    <property type="entry name" value="Peptidase_A17"/>
    <property type="match status" value="1"/>
</dbReference>
<dbReference type="AlphaFoldDB" id="A0A183G9Y3"/>
<keyword evidence="2" id="KW-1185">Reference proteome</keyword>
<accession>A0A183G9Y3</accession>
<evidence type="ECO:0000313" key="2">
    <source>
        <dbReference type="Proteomes" id="UP000050761"/>
    </source>
</evidence>
<accession>A0A3P8EUN1</accession>
<dbReference type="PANTHER" id="PTHR47331">
    <property type="entry name" value="PHD-TYPE DOMAIN-CONTAINING PROTEIN"/>
    <property type="match status" value="1"/>
</dbReference>
<reference evidence="3" key="2">
    <citation type="submission" date="2019-09" db="UniProtKB">
        <authorList>
            <consortium name="WormBaseParasite"/>
        </authorList>
    </citation>
    <scope>IDENTIFICATION</scope>
</reference>
<dbReference type="OrthoDB" id="5871128at2759"/>
<dbReference type="Proteomes" id="UP000050761">
    <property type="component" value="Unassembled WGS sequence"/>
</dbReference>
<dbReference type="EMBL" id="UZAH01030909">
    <property type="protein sequence ID" value="VDP12873.1"/>
    <property type="molecule type" value="Genomic_DNA"/>
</dbReference>
<sequence length="189" mass="20754">MFVSTAASKIAMAACVYIGSPSSTNLIIAKSKLPTLKAVTTIPKLEMNALTLGARLTHFTYSSLRASSNVHQMLFFSDSEIALGWIKAPPDRKAAGVLVANRLEEIRRIVKDLHTQGLQCLFGHIPTAGNPADFGTRVFDQANCGGKVHNSFKEISQEHQNISECSQSIHESPVKTRIPYSILWLHHSR</sequence>
<dbReference type="PANTHER" id="PTHR47331:SF6">
    <property type="entry name" value="DOUBLECORTIN DOMAIN-CONTAINING PROTEIN"/>
    <property type="match status" value="1"/>
</dbReference>
<proteinExistence type="predicted"/>
<protein>
    <submittedName>
        <fullName evidence="3">RNase H domain-containing protein</fullName>
    </submittedName>
</protein>
<reference evidence="1 2" key="1">
    <citation type="submission" date="2018-11" db="EMBL/GenBank/DDBJ databases">
        <authorList>
            <consortium name="Pathogen Informatics"/>
        </authorList>
    </citation>
    <scope>NUCLEOTIDE SEQUENCE [LARGE SCALE GENOMIC DNA]</scope>
</reference>